<dbReference type="PANTHER" id="PTHR12714:SF24">
    <property type="entry name" value="SLR1182 PROTEIN"/>
    <property type="match status" value="1"/>
</dbReference>
<dbReference type="PANTHER" id="PTHR12714">
    <property type="entry name" value="PROTEIN-S ISOPRENYLCYSTEINE O-METHYLTRANSFERASE"/>
    <property type="match status" value="1"/>
</dbReference>
<keyword evidence="2 5" id="KW-0812">Transmembrane</keyword>
<feature type="transmembrane region" description="Helical" evidence="5">
    <location>
        <begin position="6"/>
        <end position="24"/>
    </location>
</feature>
<evidence type="ECO:0000313" key="7">
    <source>
        <dbReference type="Proteomes" id="UP000194664"/>
    </source>
</evidence>
<dbReference type="OrthoDB" id="9811969at2"/>
<keyword evidence="4 5" id="KW-0472">Membrane</keyword>
<dbReference type="GO" id="GO:0032259">
    <property type="term" value="P:methylation"/>
    <property type="evidence" value="ECO:0007669"/>
    <property type="project" value="UniProtKB-KW"/>
</dbReference>
<evidence type="ECO:0000256" key="3">
    <source>
        <dbReference type="ARBA" id="ARBA00022989"/>
    </source>
</evidence>
<feature type="transmembrane region" description="Helical" evidence="5">
    <location>
        <begin position="36"/>
        <end position="56"/>
    </location>
</feature>
<dbReference type="InterPro" id="IPR007318">
    <property type="entry name" value="Phopholipid_MeTrfase"/>
</dbReference>
<dbReference type="Gene3D" id="1.20.120.1630">
    <property type="match status" value="1"/>
</dbReference>
<dbReference type="Proteomes" id="UP000194664">
    <property type="component" value="Unassembled WGS sequence"/>
</dbReference>
<name>A0A251WXD3_9RHOB</name>
<evidence type="ECO:0000256" key="1">
    <source>
        <dbReference type="ARBA" id="ARBA00004127"/>
    </source>
</evidence>
<evidence type="ECO:0000313" key="6">
    <source>
        <dbReference type="EMBL" id="OUD08795.1"/>
    </source>
</evidence>
<dbReference type="GO" id="GO:0008168">
    <property type="term" value="F:methyltransferase activity"/>
    <property type="evidence" value="ECO:0007669"/>
    <property type="project" value="UniProtKB-KW"/>
</dbReference>
<sequence>MKQIDIPPVWLAIAIAIVATIARFDPDDLSIKHPVTDLIAGLCIGAGLILIILALIEMRKHKTTFMPHGQPEALVQNGIFRRSRNPIYLGDTLVLLGITLRFDAVVAMPIVPLFALFIEKRFILKEEERLRRKFRAAYAAYCTKVRRWL</sequence>
<evidence type="ECO:0000256" key="2">
    <source>
        <dbReference type="ARBA" id="ARBA00022692"/>
    </source>
</evidence>
<gene>
    <name evidence="6" type="ORF">BVC71_12440</name>
</gene>
<protein>
    <submittedName>
        <fullName evidence="6">S-isoprenylcysteine methyltransferase</fullName>
    </submittedName>
</protein>
<comment type="caution">
    <text evidence="6">The sequence shown here is derived from an EMBL/GenBank/DDBJ whole genome shotgun (WGS) entry which is preliminary data.</text>
</comment>
<dbReference type="GO" id="GO:0012505">
    <property type="term" value="C:endomembrane system"/>
    <property type="evidence" value="ECO:0007669"/>
    <property type="project" value="UniProtKB-SubCell"/>
</dbReference>
<organism evidence="6 7">
    <name type="scientific">Marivivens niveibacter</name>
    <dbReference type="NCBI Taxonomy" id="1930667"/>
    <lineage>
        <taxon>Bacteria</taxon>
        <taxon>Pseudomonadati</taxon>
        <taxon>Pseudomonadota</taxon>
        <taxon>Alphaproteobacteria</taxon>
        <taxon>Rhodobacterales</taxon>
        <taxon>Paracoccaceae</taxon>
        <taxon>Marivivens group</taxon>
        <taxon>Marivivens</taxon>
    </lineage>
</organism>
<evidence type="ECO:0000256" key="5">
    <source>
        <dbReference type="SAM" id="Phobius"/>
    </source>
</evidence>
<keyword evidence="7" id="KW-1185">Reference proteome</keyword>
<proteinExistence type="predicted"/>
<feature type="transmembrane region" description="Helical" evidence="5">
    <location>
        <begin position="93"/>
        <end position="118"/>
    </location>
</feature>
<keyword evidence="3 5" id="KW-1133">Transmembrane helix</keyword>
<keyword evidence="6" id="KW-0489">Methyltransferase</keyword>
<keyword evidence="6" id="KW-0808">Transferase</keyword>
<dbReference type="Pfam" id="PF04191">
    <property type="entry name" value="PEMT"/>
    <property type="match status" value="1"/>
</dbReference>
<dbReference type="EMBL" id="MSPP01000004">
    <property type="protein sequence ID" value="OUD08795.1"/>
    <property type="molecule type" value="Genomic_DNA"/>
</dbReference>
<accession>A0A251WXD3</accession>
<evidence type="ECO:0000256" key="4">
    <source>
        <dbReference type="ARBA" id="ARBA00023136"/>
    </source>
</evidence>
<dbReference type="AlphaFoldDB" id="A0A251WXD3"/>
<comment type="subcellular location">
    <subcellularLocation>
        <location evidence="1">Endomembrane system</location>
        <topology evidence="1">Multi-pass membrane protein</topology>
    </subcellularLocation>
</comment>
<reference evidence="6 7" key="1">
    <citation type="submission" date="2016-12" db="EMBL/GenBank/DDBJ databases">
        <title>The draft genome sequence of HSLHS2.</title>
        <authorList>
            <person name="Hu D."/>
            <person name="Wang L."/>
            <person name="Shao Z."/>
        </authorList>
    </citation>
    <scope>NUCLEOTIDE SEQUENCE [LARGE SCALE GENOMIC DNA]</scope>
    <source>
        <strain evidence="6">MCCC 1A06712</strain>
    </source>
</reference>